<evidence type="ECO:0000313" key="1">
    <source>
        <dbReference type="EMBL" id="KRY79513.1"/>
    </source>
</evidence>
<dbReference type="AlphaFoldDB" id="A0A0V1FY22"/>
<evidence type="ECO:0000313" key="6">
    <source>
        <dbReference type="Proteomes" id="UP000054995"/>
    </source>
</evidence>
<keyword evidence="6" id="KW-1185">Reference proteome</keyword>
<evidence type="ECO:0000313" key="2">
    <source>
        <dbReference type="EMBL" id="KRY90799.1"/>
    </source>
</evidence>
<name>A0A0V1FY22_TRIPS</name>
<reference evidence="4 5" key="1">
    <citation type="submission" date="2015-01" db="EMBL/GenBank/DDBJ databases">
        <title>Evolution of Trichinella species and genotypes.</title>
        <authorList>
            <person name="Korhonen P.K."/>
            <person name="Edoardo P."/>
            <person name="Giuseppe L.R."/>
            <person name="Gasser R.B."/>
        </authorList>
    </citation>
    <scope>NUCLEOTIDE SEQUENCE [LARGE SCALE GENOMIC DNA]</scope>
    <source>
        <strain evidence="1">ISS13</strain>
        <strain evidence="3">ISS176</strain>
        <strain evidence="2">ISS470</strain>
    </source>
</reference>
<dbReference type="EMBL" id="JYDV01000011">
    <property type="protein sequence ID" value="KRZ43077.1"/>
    <property type="molecule type" value="Genomic_DNA"/>
</dbReference>
<dbReference type="Proteomes" id="UP000054826">
    <property type="component" value="Unassembled WGS sequence"/>
</dbReference>
<dbReference type="Proteomes" id="UP000054995">
    <property type="component" value="Unassembled WGS sequence"/>
</dbReference>
<sequence length="52" mass="5656">MTEDVEETIVKFQGHQNAGEEEADTGLGEVVPTVKGMMNRTAECREGEGDTE</sequence>
<accession>A0A0V1FY22</accession>
<dbReference type="EMBL" id="JYDR01000001">
    <property type="protein sequence ID" value="KRY79513.1"/>
    <property type="molecule type" value="Genomic_DNA"/>
</dbReference>
<dbReference type="OrthoDB" id="5917098at2759"/>
<proteinExistence type="predicted"/>
<protein>
    <submittedName>
        <fullName evidence="2">Uncharacterized protein</fullName>
    </submittedName>
</protein>
<comment type="caution">
    <text evidence="2">The sequence shown here is derived from an EMBL/GenBank/DDBJ whole genome shotgun (WGS) entry which is preliminary data.</text>
</comment>
<gene>
    <name evidence="1" type="ORF">T4A_3126</name>
    <name evidence="3" type="ORF">T4C_12259</name>
    <name evidence="2" type="ORF">T4D_12292</name>
</gene>
<dbReference type="EMBL" id="JYDT01000018">
    <property type="protein sequence ID" value="KRY90799.1"/>
    <property type="molecule type" value="Genomic_DNA"/>
</dbReference>
<evidence type="ECO:0000313" key="5">
    <source>
        <dbReference type="Proteomes" id="UP000054826"/>
    </source>
</evidence>
<dbReference type="Proteomes" id="UP000054632">
    <property type="component" value="Unassembled WGS sequence"/>
</dbReference>
<organism evidence="2 6">
    <name type="scientific">Trichinella pseudospiralis</name>
    <name type="common">Parasitic roundworm</name>
    <dbReference type="NCBI Taxonomy" id="6337"/>
    <lineage>
        <taxon>Eukaryota</taxon>
        <taxon>Metazoa</taxon>
        <taxon>Ecdysozoa</taxon>
        <taxon>Nematoda</taxon>
        <taxon>Enoplea</taxon>
        <taxon>Dorylaimia</taxon>
        <taxon>Trichinellida</taxon>
        <taxon>Trichinellidae</taxon>
        <taxon>Trichinella</taxon>
    </lineage>
</organism>
<evidence type="ECO:0000313" key="3">
    <source>
        <dbReference type="EMBL" id="KRZ43077.1"/>
    </source>
</evidence>
<evidence type="ECO:0000313" key="4">
    <source>
        <dbReference type="Proteomes" id="UP000054632"/>
    </source>
</evidence>